<dbReference type="GO" id="GO:0043386">
    <property type="term" value="P:mycotoxin biosynthetic process"/>
    <property type="evidence" value="ECO:0007669"/>
    <property type="project" value="InterPro"/>
</dbReference>
<keyword evidence="6" id="KW-1185">Reference proteome</keyword>
<dbReference type="Pfam" id="PF11807">
    <property type="entry name" value="UstYa"/>
    <property type="match status" value="1"/>
</dbReference>
<dbReference type="OrthoDB" id="3687641at2759"/>
<dbReference type="PANTHER" id="PTHR33365">
    <property type="entry name" value="YALI0B05434P"/>
    <property type="match status" value="1"/>
</dbReference>
<evidence type="ECO:0000313" key="5">
    <source>
        <dbReference type="EMBL" id="KIV98731.1"/>
    </source>
</evidence>
<gene>
    <name evidence="5" type="ORF">PV09_09514</name>
</gene>
<evidence type="ECO:0000256" key="2">
    <source>
        <dbReference type="ARBA" id="ARBA00035112"/>
    </source>
</evidence>
<dbReference type="VEuPathDB" id="FungiDB:PV09_09514"/>
<feature type="transmembrane region" description="Helical" evidence="4">
    <location>
        <begin position="54"/>
        <end position="75"/>
    </location>
</feature>
<dbReference type="InterPro" id="IPR021765">
    <property type="entry name" value="UstYa-like"/>
</dbReference>
<keyword evidence="4" id="KW-0812">Transmembrane</keyword>
<dbReference type="PANTHER" id="PTHR33365:SF4">
    <property type="entry name" value="CYCLOCHLOROTINE BIOSYNTHESIS PROTEIN O"/>
    <property type="match status" value="1"/>
</dbReference>
<name>A0A0D1YDC1_9PEZI</name>
<dbReference type="Proteomes" id="UP000053259">
    <property type="component" value="Unassembled WGS sequence"/>
</dbReference>
<dbReference type="EMBL" id="KN847602">
    <property type="protein sequence ID" value="KIV98731.1"/>
    <property type="molecule type" value="Genomic_DNA"/>
</dbReference>
<dbReference type="GeneID" id="27317487"/>
<evidence type="ECO:0000256" key="4">
    <source>
        <dbReference type="SAM" id="Phobius"/>
    </source>
</evidence>
<reference evidence="5 6" key="1">
    <citation type="submission" date="2015-01" db="EMBL/GenBank/DDBJ databases">
        <title>The Genome Sequence of Ochroconis gallopava CBS43764.</title>
        <authorList>
            <consortium name="The Broad Institute Genomics Platform"/>
            <person name="Cuomo C."/>
            <person name="de Hoog S."/>
            <person name="Gorbushina A."/>
            <person name="Stielow B."/>
            <person name="Teixiera M."/>
            <person name="Abouelleil A."/>
            <person name="Chapman S.B."/>
            <person name="Priest M."/>
            <person name="Young S.K."/>
            <person name="Wortman J."/>
            <person name="Nusbaum C."/>
            <person name="Birren B."/>
        </authorList>
    </citation>
    <scope>NUCLEOTIDE SEQUENCE [LARGE SCALE GENOMIC DNA]</scope>
    <source>
        <strain evidence="5 6">CBS 43764</strain>
    </source>
</reference>
<evidence type="ECO:0008006" key="7">
    <source>
        <dbReference type="Google" id="ProtNLM"/>
    </source>
</evidence>
<dbReference type="STRING" id="253628.A0A0D1YDC1"/>
<dbReference type="HOGENOM" id="CLU_042941_0_2_1"/>
<evidence type="ECO:0000256" key="1">
    <source>
        <dbReference type="ARBA" id="ARBA00004685"/>
    </source>
</evidence>
<evidence type="ECO:0000256" key="3">
    <source>
        <dbReference type="SAM" id="MobiDB-lite"/>
    </source>
</evidence>
<evidence type="ECO:0000313" key="6">
    <source>
        <dbReference type="Proteomes" id="UP000053259"/>
    </source>
</evidence>
<sequence>MGFKYQSVPLDGESDEKSQSEDSSITLNDRDELSSDLKAIPYHRTTRETLNSRWLWTIHAVLLSISFAMFVLSHVDFTSTLEHVRRFSAWSPADVSVKYSRVQYNFSTDGTRFIGKGPAVDKAWREISYDMGDQWISKQDMKRLGMPEWHLQVDHPRTGERGYRVGMEVFHHLHCLNLLRRVTYKEYYQELNGELAVGEDHLRAHTDHCIEVLRHHIMCNADIGLFSLYMVDGDPQAWPELNTNHVCRDFDSIRQWALENSVGNMEVGVVNDE</sequence>
<keyword evidence="4" id="KW-0472">Membrane</keyword>
<comment type="similarity">
    <text evidence="2">Belongs to the ustYa family.</text>
</comment>
<proteinExistence type="inferred from homology"/>
<dbReference type="RefSeq" id="XP_016208601.1">
    <property type="nucleotide sequence ID" value="XM_016363585.1"/>
</dbReference>
<dbReference type="InParanoid" id="A0A0D1YDC1"/>
<keyword evidence="4" id="KW-1133">Transmembrane helix</keyword>
<accession>A0A0D1YDC1</accession>
<dbReference type="AlphaFoldDB" id="A0A0D1YDC1"/>
<feature type="region of interest" description="Disordered" evidence="3">
    <location>
        <begin position="1"/>
        <end position="27"/>
    </location>
</feature>
<protein>
    <recommendedName>
        <fullName evidence="7">Tat pathway signal sequence</fullName>
    </recommendedName>
</protein>
<comment type="pathway">
    <text evidence="1">Mycotoxin biosynthesis.</text>
</comment>
<organism evidence="5 6">
    <name type="scientific">Verruconis gallopava</name>
    <dbReference type="NCBI Taxonomy" id="253628"/>
    <lineage>
        <taxon>Eukaryota</taxon>
        <taxon>Fungi</taxon>
        <taxon>Dikarya</taxon>
        <taxon>Ascomycota</taxon>
        <taxon>Pezizomycotina</taxon>
        <taxon>Dothideomycetes</taxon>
        <taxon>Pleosporomycetidae</taxon>
        <taxon>Venturiales</taxon>
        <taxon>Sympoventuriaceae</taxon>
        <taxon>Verruconis</taxon>
    </lineage>
</organism>